<keyword evidence="3" id="KW-0143">Chaperone</keyword>
<dbReference type="GO" id="GO:0005737">
    <property type="term" value="C:cytoplasm"/>
    <property type="evidence" value="ECO:0007669"/>
    <property type="project" value="UniProtKB-SubCell"/>
</dbReference>
<keyword evidence="3" id="KW-0133">Cell shape</keyword>
<keyword evidence="2 3" id="KW-0694">RNA-binding</keyword>
<dbReference type="Proteomes" id="UP000366872">
    <property type="component" value="Unassembled WGS sequence"/>
</dbReference>
<name>A0A6C2UA28_PONDE</name>
<dbReference type="SUPFAM" id="SSF54814">
    <property type="entry name" value="Prokaryotic type KH domain (KH-domain type II)"/>
    <property type="match status" value="1"/>
</dbReference>
<comment type="subcellular location">
    <subcellularLocation>
        <location evidence="3">Cytoplasm</location>
    </subcellularLocation>
</comment>
<evidence type="ECO:0000313" key="5">
    <source>
        <dbReference type="Proteomes" id="UP000366872"/>
    </source>
</evidence>
<comment type="similarity">
    <text evidence="3">Belongs to the KhpA RNA-binding protein family.</text>
</comment>
<gene>
    <name evidence="3" type="primary">khpA</name>
    <name evidence="4" type="ORF">PDESU_05168</name>
</gene>
<dbReference type="PANTHER" id="PTHR34654:SF1">
    <property type="entry name" value="RNA-BINDING PROTEIN KHPA"/>
    <property type="match status" value="1"/>
</dbReference>
<sequence length="76" mass="8246">MKQILETIAKSLVDAPNEVQITEIDGEKTIIFELRCNAKDVGKIIGKSGKTVGAMRTILNSMAAKNGRKAMLEVVD</sequence>
<evidence type="ECO:0000256" key="1">
    <source>
        <dbReference type="ARBA" id="ARBA00022490"/>
    </source>
</evidence>
<dbReference type="GO" id="GO:0008360">
    <property type="term" value="P:regulation of cell shape"/>
    <property type="evidence" value="ECO:0007669"/>
    <property type="project" value="UniProtKB-KW"/>
</dbReference>
<evidence type="ECO:0000256" key="3">
    <source>
        <dbReference type="HAMAP-Rule" id="MF_00088"/>
    </source>
</evidence>
<comment type="subunit">
    <text evidence="3">Forms a complex with KhpB.</text>
</comment>
<proteinExistence type="inferred from homology"/>
<dbReference type="GO" id="GO:0071555">
    <property type="term" value="P:cell wall organization"/>
    <property type="evidence" value="ECO:0007669"/>
    <property type="project" value="UniProtKB-KW"/>
</dbReference>
<comment type="function">
    <text evidence="3">A probable RNA chaperone. Forms a complex with KhpB which binds to cellular RNA and controls its expression. Plays a role in peptidoglycan (PG) homeostasis and cell length regulation.</text>
</comment>
<dbReference type="CDD" id="cd22533">
    <property type="entry name" value="KH-II_YlqC-like"/>
    <property type="match status" value="1"/>
</dbReference>
<dbReference type="RefSeq" id="WP_136082069.1">
    <property type="nucleotide sequence ID" value="NZ_CAAHFG010000003.1"/>
</dbReference>
<keyword evidence="3" id="KW-0961">Cell wall biogenesis/degradation</keyword>
<dbReference type="PANTHER" id="PTHR34654">
    <property type="entry name" value="UPF0109 PROTEIN SCO5592"/>
    <property type="match status" value="1"/>
</dbReference>
<evidence type="ECO:0000256" key="2">
    <source>
        <dbReference type="ARBA" id="ARBA00022884"/>
    </source>
</evidence>
<reference evidence="4 5" key="1">
    <citation type="submission" date="2019-04" db="EMBL/GenBank/DDBJ databases">
        <authorList>
            <person name="Van Vliet M D."/>
        </authorList>
    </citation>
    <scope>NUCLEOTIDE SEQUENCE [LARGE SCALE GENOMIC DNA]</scope>
    <source>
        <strain evidence="4 5">F1</strain>
    </source>
</reference>
<dbReference type="GO" id="GO:0003723">
    <property type="term" value="F:RNA binding"/>
    <property type="evidence" value="ECO:0007669"/>
    <property type="project" value="UniProtKB-UniRule"/>
</dbReference>
<dbReference type="Gene3D" id="3.30.300.20">
    <property type="match status" value="1"/>
</dbReference>
<keyword evidence="5" id="KW-1185">Reference proteome</keyword>
<dbReference type="AlphaFoldDB" id="A0A6C2UA28"/>
<accession>A0A6C2UA28</accession>
<dbReference type="Pfam" id="PF13083">
    <property type="entry name" value="KH_KhpA-B"/>
    <property type="match status" value="1"/>
</dbReference>
<evidence type="ECO:0000313" key="4">
    <source>
        <dbReference type="EMBL" id="VGO16577.1"/>
    </source>
</evidence>
<dbReference type="GO" id="GO:0009252">
    <property type="term" value="P:peptidoglycan biosynthetic process"/>
    <property type="evidence" value="ECO:0007669"/>
    <property type="project" value="UniProtKB-UniRule"/>
</dbReference>
<organism evidence="4 5">
    <name type="scientific">Pontiella desulfatans</name>
    <dbReference type="NCBI Taxonomy" id="2750659"/>
    <lineage>
        <taxon>Bacteria</taxon>
        <taxon>Pseudomonadati</taxon>
        <taxon>Kiritimatiellota</taxon>
        <taxon>Kiritimatiellia</taxon>
        <taxon>Kiritimatiellales</taxon>
        <taxon>Pontiellaceae</taxon>
        <taxon>Pontiella</taxon>
    </lineage>
</organism>
<protein>
    <recommendedName>
        <fullName evidence="3">RNA-binding protein KhpA</fullName>
    </recommendedName>
    <alternativeName>
        <fullName evidence="3">KH-domain protein A</fullName>
    </alternativeName>
</protein>
<dbReference type="HAMAP" id="MF_00088">
    <property type="entry name" value="KhpA"/>
    <property type="match status" value="1"/>
</dbReference>
<dbReference type="InterPro" id="IPR009019">
    <property type="entry name" value="KH_sf_prok-type"/>
</dbReference>
<dbReference type="InterPro" id="IPR015946">
    <property type="entry name" value="KH_dom-like_a/b"/>
</dbReference>
<dbReference type="EMBL" id="CAAHFG010000003">
    <property type="protein sequence ID" value="VGO16577.1"/>
    <property type="molecule type" value="Genomic_DNA"/>
</dbReference>
<dbReference type="InterPro" id="IPR020627">
    <property type="entry name" value="KhpA"/>
</dbReference>
<keyword evidence="1 3" id="KW-0963">Cytoplasm</keyword>